<reference evidence="1" key="2">
    <citation type="journal article" date="2015" name="Fish Shellfish Immunol.">
        <title>Early steps in the European eel (Anguilla anguilla)-Vibrio vulnificus interaction in the gills: Role of the RtxA13 toxin.</title>
        <authorList>
            <person name="Callol A."/>
            <person name="Pajuelo D."/>
            <person name="Ebbesson L."/>
            <person name="Teles M."/>
            <person name="MacKenzie S."/>
            <person name="Amaro C."/>
        </authorList>
    </citation>
    <scope>NUCLEOTIDE SEQUENCE</scope>
</reference>
<accession>A0A0E9QYI7</accession>
<dbReference type="AlphaFoldDB" id="A0A0E9QYI7"/>
<sequence>MKTAYYGDTQDANVAGVARLVSL</sequence>
<proteinExistence type="predicted"/>
<evidence type="ECO:0000313" key="1">
    <source>
        <dbReference type="EMBL" id="JAH21290.1"/>
    </source>
</evidence>
<reference evidence="1" key="1">
    <citation type="submission" date="2014-11" db="EMBL/GenBank/DDBJ databases">
        <authorList>
            <person name="Amaro Gonzalez C."/>
        </authorList>
    </citation>
    <scope>NUCLEOTIDE SEQUENCE</scope>
</reference>
<organism evidence="1">
    <name type="scientific">Anguilla anguilla</name>
    <name type="common">European freshwater eel</name>
    <name type="synonym">Muraena anguilla</name>
    <dbReference type="NCBI Taxonomy" id="7936"/>
    <lineage>
        <taxon>Eukaryota</taxon>
        <taxon>Metazoa</taxon>
        <taxon>Chordata</taxon>
        <taxon>Craniata</taxon>
        <taxon>Vertebrata</taxon>
        <taxon>Euteleostomi</taxon>
        <taxon>Actinopterygii</taxon>
        <taxon>Neopterygii</taxon>
        <taxon>Teleostei</taxon>
        <taxon>Anguilliformes</taxon>
        <taxon>Anguillidae</taxon>
        <taxon>Anguilla</taxon>
    </lineage>
</organism>
<dbReference type="EMBL" id="GBXM01087287">
    <property type="protein sequence ID" value="JAH21290.1"/>
    <property type="molecule type" value="Transcribed_RNA"/>
</dbReference>
<name>A0A0E9QYI7_ANGAN</name>
<protein>
    <submittedName>
        <fullName evidence="1">Uncharacterized protein</fullName>
    </submittedName>
</protein>